<name>A0A9D3Y6H3_DREPO</name>
<reference evidence="5" key="2">
    <citation type="submission" date="2020-11" db="EMBL/GenBank/DDBJ databases">
        <authorList>
            <person name="McCartney M.A."/>
            <person name="Auch B."/>
            <person name="Kono T."/>
            <person name="Mallez S."/>
            <person name="Becker A."/>
            <person name="Gohl D.M."/>
            <person name="Silverstein K.A.T."/>
            <person name="Koren S."/>
            <person name="Bechman K.B."/>
            <person name="Herman A."/>
            <person name="Abrahante J.E."/>
            <person name="Garbe J."/>
        </authorList>
    </citation>
    <scope>NUCLEOTIDE SEQUENCE</scope>
    <source>
        <strain evidence="5">Duluth1</strain>
        <tissue evidence="5">Whole animal</tissue>
    </source>
</reference>
<organism evidence="5 6">
    <name type="scientific">Dreissena polymorpha</name>
    <name type="common">Zebra mussel</name>
    <name type="synonym">Mytilus polymorpha</name>
    <dbReference type="NCBI Taxonomy" id="45954"/>
    <lineage>
        <taxon>Eukaryota</taxon>
        <taxon>Metazoa</taxon>
        <taxon>Spiralia</taxon>
        <taxon>Lophotrochozoa</taxon>
        <taxon>Mollusca</taxon>
        <taxon>Bivalvia</taxon>
        <taxon>Autobranchia</taxon>
        <taxon>Heteroconchia</taxon>
        <taxon>Euheterodonta</taxon>
        <taxon>Imparidentia</taxon>
        <taxon>Neoheterodontei</taxon>
        <taxon>Myida</taxon>
        <taxon>Dreissenoidea</taxon>
        <taxon>Dreissenidae</taxon>
        <taxon>Dreissena</taxon>
    </lineage>
</organism>
<dbReference type="AlphaFoldDB" id="A0A9D3Y6H3"/>
<feature type="domain" description="Exonuclease" evidence="4">
    <location>
        <begin position="21"/>
        <end position="205"/>
    </location>
</feature>
<evidence type="ECO:0000256" key="1">
    <source>
        <dbReference type="ARBA" id="ARBA00022722"/>
    </source>
</evidence>
<dbReference type="SUPFAM" id="SSF53098">
    <property type="entry name" value="Ribonuclease H-like"/>
    <property type="match status" value="1"/>
</dbReference>
<evidence type="ECO:0000256" key="3">
    <source>
        <dbReference type="ARBA" id="ARBA00022839"/>
    </source>
</evidence>
<keyword evidence="3" id="KW-0269">Exonuclease</keyword>
<dbReference type="InterPro" id="IPR012337">
    <property type="entry name" value="RNaseH-like_sf"/>
</dbReference>
<keyword evidence="2" id="KW-0378">Hydrolase</keyword>
<evidence type="ECO:0000259" key="4">
    <source>
        <dbReference type="SMART" id="SM00479"/>
    </source>
</evidence>
<protein>
    <recommendedName>
        <fullName evidence="4">Exonuclease domain-containing protein</fullName>
    </recommendedName>
</protein>
<evidence type="ECO:0000256" key="2">
    <source>
        <dbReference type="ARBA" id="ARBA00022801"/>
    </source>
</evidence>
<sequence>MATQSQTVERKSQIKEQYFDYFLILDFEATCKENEKIYPQEIIEFPVIKINAKTLQVESTFHQYVEPKVHKELTPFCTQLTGIIQDMVDGKPHLEETLQSFDKWMLDNKLLGADTKSLFVTCGDWDLKTMLPSQCSYFKIPVPKYFGQWLNIKKGFAEVTGSYPREMMGMLSSLQIPHQGRHHSGIDDCKNIGNILVELLHRGYVAKASCSNR</sequence>
<proteinExistence type="predicted"/>
<gene>
    <name evidence="5" type="ORF">DPMN_082209</name>
</gene>
<dbReference type="Proteomes" id="UP000828390">
    <property type="component" value="Unassembled WGS sequence"/>
</dbReference>
<dbReference type="Gene3D" id="3.30.420.10">
    <property type="entry name" value="Ribonuclease H-like superfamily/Ribonuclease H"/>
    <property type="match status" value="1"/>
</dbReference>
<dbReference type="PANTHER" id="PTHR23044">
    <property type="entry name" value="3'-5' EXONUCLEASE ERI1-RELATED"/>
    <property type="match status" value="1"/>
</dbReference>
<dbReference type="GO" id="GO:0003676">
    <property type="term" value="F:nucleic acid binding"/>
    <property type="evidence" value="ECO:0007669"/>
    <property type="project" value="InterPro"/>
</dbReference>
<evidence type="ECO:0000313" key="5">
    <source>
        <dbReference type="EMBL" id="KAH3694768.1"/>
    </source>
</evidence>
<dbReference type="EMBL" id="JAIWYP010000016">
    <property type="protein sequence ID" value="KAH3694768.1"/>
    <property type="molecule type" value="Genomic_DNA"/>
</dbReference>
<dbReference type="GO" id="GO:0000175">
    <property type="term" value="F:3'-5'-RNA exonuclease activity"/>
    <property type="evidence" value="ECO:0007669"/>
    <property type="project" value="InterPro"/>
</dbReference>
<dbReference type="InterPro" id="IPR013520">
    <property type="entry name" value="Ribonucl_H"/>
</dbReference>
<evidence type="ECO:0000313" key="6">
    <source>
        <dbReference type="Proteomes" id="UP000828390"/>
    </source>
</evidence>
<dbReference type="CDD" id="cd06133">
    <property type="entry name" value="ERI-1_3'hExo_like"/>
    <property type="match status" value="1"/>
</dbReference>
<dbReference type="PANTHER" id="PTHR23044:SF61">
    <property type="entry name" value="3'-5' EXORIBONUCLEASE 1-RELATED"/>
    <property type="match status" value="1"/>
</dbReference>
<comment type="caution">
    <text evidence="5">The sequence shown here is derived from an EMBL/GenBank/DDBJ whole genome shotgun (WGS) entry which is preliminary data.</text>
</comment>
<dbReference type="SMART" id="SM00479">
    <property type="entry name" value="EXOIII"/>
    <property type="match status" value="1"/>
</dbReference>
<keyword evidence="6" id="KW-1185">Reference proteome</keyword>
<dbReference type="InterPro" id="IPR047201">
    <property type="entry name" value="ERI-1_3'hExo-like"/>
</dbReference>
<dbReference type="Pfam" id="PF00929">
    <property type="entry name" value="RNase_T"/>
    <property type="match status" value="1"/>
</dbReference>
<dbReference type="InterPro" id="IPR036397">
    <property type="entry name" value="RNaseH_sf"/>
</dbReference>
<accession>A0A9D3Y6H3</accession>
<keyword evidence="1" id="KW-0540">Nuclease</keyword>
<reference evidence="5" key="1">
    <citation type="journal article" date="2019" name="bioRxiv">
        <title>The Genome of the Zebra Mussel, Dreissena polymorpha: A Resource for Invasive Species Research.</title>
        <authorList>
            <person name="McCartney M.A."/>
            <person name="Auch B."/>
            <person name="Kono T."/>
            <person name="Mallez S."/>
            <person name="Zhang Y."/>
            <person name="Obille A."/>
            <person name="Becker A."/>
            <person name="Abrahante J.E."/>
            <person name="Garbe J."/>
            <person name="Badalamenti J.P."/>
            <person name="Herman A."/>
            <person name="Mangelson H."/>
            <person name="Liachko I."/>
            <person name="Sullivan S."/>
            <person name="Sone E.D."/>
            <person name="Koren S."/>
            <person name="Silverstein K.A.T."/>
            <person name="Beckman K.B."/>
            <person name="Gohl D.M."/>
        </authorList>
    </citation>
    <scope>NUCLEOTIDE SEQUENCE</scope>
    <source>
        <strain evidence="5">Duluth1</strain>
        <tissue evidence="5">Whole animal</tissue>
    </source>
</reference>
<dbReference type="InterPro" id="IPR051274">
    <property type="entry name" value="3-5_Exoribonuclease"/>
</dbReference>